<proteinExistence type="predicted"/>
<reference evidence="4 5" key="1">
    <citation type="journal article" date="2012" name="PLoS Pathog.">
        <title>Diverse lifestyles and strategies of plant pathogenesis encoded in the genomes of eighteen Dothideomycetes fungi.</title>
        <authorList>
            <person name="Ohm R.A."/>
            <person name="Feau N."/>
            <person name="Henrissat B."/>
            <person name="Schoch C.L."/>
            <person name="Horwitz B.A."/>
            <person name="Barry K.W."/>
            <person name="Condon B.J."/>
            <person name="Copeland A.C."/>
            <person name="Dhillon B."/>
            <person name="Glaser F."/>
            <person name="Hesse C.N."/>
            <person name="Kosti I."/>
            <person name="LaButti K."/>
            <person name="Lindquist E.A."/>
            <person name="Lucas S."/>
            <person name="Salamov A.A."/>
            <person name="Bradshaw R.E."/>
            <person name="Ciuffetti L."/>
            <person name="Hamelin R.C."/>
            <person name="Kema G.H.J."/>
            <person name="Lawrence C."/>
            <person name="Scott J.A."/>
            <person name="Spatafora J.W."/>
            <person name="Turgeon B.G."/>
            <person name="de Wit P.J.G.M."/>
            <person name="Zhong S."/>
            <person name="Goodwin S.B."/>
            <person name="Grigoriev I.V."/>
        </authorList>
    </citation>
    <scope>NUCLEOTIDE SEQUENCE [LARGE SCALE GENOMIC DNA]</scope>
    <source>
        <strain evidence="4 5">SO2202</strain>
    </source>
</reference>
<dbReference type="OrthoDB" id="2985014at2759"/>
<evidence type="ECO:0000259" key="3">
    <source>
        <dbReference type="PROSITE" id="PS50048"/>
    </source>
</evidence>
<keyword evidence="5" id="KW-1185">Reference proteome</keyword>
<feature type="region of interest" description="Disordered" evidence="2">
    <location>
        <begin position="178"/>
        <end position="217"/>
    </location>
</feature>
<feature type="compositionally biased region" description="Low complexity" evidence="2">
    <location>
        <begin position="133"/>
        <end position="153"/>
    </location>
</feature>
<dbReference type="RefSeq" id="XP_016763686.1">
    <property type="nucleotide sequence ID" value="XM_016904284.1"/>
</dbReference>
<gene>
    <name evidence="4" type="ORF">SEPMUDRAFT_147409</name>
</gene>
<feature type="compositionally biased region" description="Low complexity" evidence="2">
    <location>
        <begin position="181"/>
        <end position="193"/>
    </location>
</feature>
<dbReference type="SMART" id="SM00066">
    <property type="entry name" value="GAL4"/>
    <property type="match status" value="1"/>
</dbReference>
<dbReference type="GO" id="GO:0008270">
    <property type="term" value="F:zinc ion binding"/>
    <property type="evidence" value="ECO:0007669"/>
    <property type="project" value="InterPro"/>
</dbReference>
<evidence type="ECO:0000313" key="4">
    <source>
        <dbReference type="EMBL" id="EMF15565.1"/>
    </source>
</evidence>
<name>M3DBX5_SPHMS</name>
<sequence length="217" mass="25653">MEDNKNTHPPPKTRRAQVANACMKCRDAKLKCSSTRPVCDRCLDRKLACVYDVTEGMTKRQQDRVDLLDSGEQLHRRRMLLQFLQRARIEEAVEMLARLRSGYSLDSEYLRVQDRFRLQDGVFVLLEEEKQQQQQQQQGSSQRRTSTTTTSRTVPDAPTQEAIQREYLELIKWSNMPIDPQLLGEKGQQQQQQQRKDQQERQQEERHEQPEQQQQPE</sequence>
<dbReference type="InterPro" id="IPR053187">
    <property type="entry name" value="Notoamide_regulator"/>
</dbReference>
<dbReference type="Gene3D" id="4.10.240.10">
    <property type="entry name" value="Zn(2)-C6 fungal-type DNA-binding domain"/>
    <property type="match status" value="1"/>
</dbReference>
<dbReference type="PANTHER" id="PTHR47256:SF1">
    <property type="entry name" value="ZN(II)2CYS6 TRANSCRIPTION FACTOR (EUROFUNG)"/>
    <property type="match status" value="1"/>
</dbReference>
<dbReference type="Proteomes" id="UP000016931">
    <property type="component" value="Unassembled WGS sequence"/>
</dbReference>
<dbReference type="CDD" id="cd00067">
    <property type="entry name" value="GAL4"/>
    <property type="match status" value="1"/>
</dbReference>
<feature type="compositionally biased region" description="Basic and acidic residues" evidence="2">
    <location>
        <begin position="194"/>
        <end position="210"/>
    </location>
</feature>
<dbReference type="InterPro" id="IPR001138">
    <property type="entry name" value="Zn2Cys6_DnaBD"/>
</dbReference>
<dbReference type="PROSITE" id="PS00463">
    <property type="entry name" value="ZN2_CY6_FUNGAL_1"/>
    <property type="match status" value="1"/>
</dbReference>
<dbReference type="PANTHER" id="PTHR47256">
    <property type="entry name" value="ZN(II)2CYS6 TRANSCRIPTION FACTOR (EUROFUNG)-RELATED"/>
    <property type="match status" value="1"/>
</dbReference>
<dbReference type="GeneID" id="27901421"/>
<dbReference type="SUPFAM" id="SSF57701">
    <property type="entry name" value="Zn2/Cys6 DNA-binding domain"/>
    <property type="match status" value="1"/>
</dbReference>
<feature type="domain" description="Zn(2)-C6 fungal-type" evidence="3">
    <location>
        <begin position="21"/>
        <end position="51"/>
    </location>
</feature>
<feature type="region of interest" description="Disordered" evidence="2">
    <location>
        <begin position="133"/>
        <end position="161"/>
    </location>
</feature>
<dbReference type="PRINTS" id="PR00755">
    <property type="entry name" value="AFLATOXINBRP"/>
</dbReference>
<dbReference type="EMBL" id="KB456261">
    <property type="protein sequence ID" value="EMF15565.1"/>
    <property type="molecule type" value="Genomic_DNA"/>
</dbReference>
<dbReference type="STRING" id="692275.M3DBX5"/>
<dbReference type="AlphaFoldDB" id="M3DBX5"/>
<dbReference type="HOGENOM" id="CLU_1272965_0_0_1"/>
<dbReference type="PROSITE" id="PS50048">
    <property type="entry name" value="ZN2_CY6_FUNGAL_2"/>
    <property type="match status" value="1"/>
</dbReference>
<dbReference type="eggNOG" id="ENOG502SABA">
    <property type="taxonomic scope" value="Eukaryota"/>
</dbReference>
<accession>M3DBX5</accession>
<dbReference type="InterPro" id="IPR036864">
    <property type="entry name" value="Zn2-C6_fun-type_DNA-bd_sf"/>
</dbReference>
<dbReference type="GO" id="GO:0000981">
    <property type="term" value="F:DNA-binding transcription factor activity, RNA polymerase II-specific"/>
    <property type="evidence" value="ECO:0007669"/>
    <property type="project" value="InterPro"/>
</dbReference>
<evidence type="ECO:0000256" key="2">
    <source>
        <dbReference type="SAM" id="MobiDB-lite"/>
    </source>
</evidence>
<evidence type="ECO:0000256" key="1">
    <source>
        <dbReference type="ARBA" id="ARBA00023242"/>
    </source>
</evidence>
<organism evidence="4 5">
    <name type="scientific">Sphaerulina musiva (strain SO2202)</name>
    <name type="common">Poplar stem canker fungus</name>
    <name type="synonym">Septoria musiva</name>
    <dbReference type="NCBI Taxonomy" id="692275"/>
    <lineage>
        <taxon>Eukaryota</taxon>
        <taxon>Fungi</taxon>
        <taxon>Dikarya</taxon>
        <taxon>Ascomycota</taxon>
        <taxon>Pezizomycotina</taxon>
        <taxon>Dothideomycetes</taxon>
        <taxon>Dothideomycetidae</taxon>
        <taxon>Mycosphaerellales</taxon>
        <taxon>Mycosphaerellaceae</taxon>
        <taxon>Sphaerulina</taxon>
    </lineage>
</organism>
<dbReference type="Pfam" id="PF00172">
    <property type="entry name" value="Zn_clus"/>
    <property type="match status" value="1"/>
</dbReference>
<protein>
    <recommendedName>
        <fullName evidence="3">Zn(2)-C6 fungal-type domain-containing protein</fullName>
    </recommendedName>
</protein>
<keyword evidence="1" id="KW-0539">Nucleus</keyword>
<evidence type="ECO:0000313" key="5">
    <source>
        <dbReference type="Proteomes" id="UP000016931"/>
    </source>
</evidence>